<keyword evidence="3" id="KW-1185">Reference proteome</keyword>
<gene>
    <name evidence="2" type="ORF">M0R45_015171</name>
</gene>
<protein>
    <recommendedName>
        <fullName evidence="1">KRR1 small subunit processome component second KH domain-containing protein</fullName>
    </recommendedName>
</protein>
<dbReference type="Proteomes" id="UP001457282">
    <property type="component" value="Unassembled WGS sequence"/>
</dbReference>
<dbReference type="InterPro" id="IPR036612">
    <property type="entry name" value="KH_dom_type_1_sf"/>
</dbReference>
<dbReference type="InterPro" id="IPR048548">
    <property type="entry name" value="KRR1-like_KH2"/>
</dbReference>
<dbReference type="GO" id="GO:0003723">
    <property type="term" value="F:RNA binding"/>
    <property type="evidence" value="ECO:0007669"/>
    <property type="project" value="UniProtKB-KW"/>
</dbReference>
<reference evidence="2 3" key="1">
    <citation type="journal article" date="2023" name="G3 (Bethesda)">
        <title>A chromosome-length genome assembly and annotation of blackberry (Rubus argutus, cv. 'Hillquist').</title>
        <authorList>
            <person name="Bruna T."/>
            <person name="Aryal R."/>
            <person name="Dudchenko O."/>
            <person name="Sargent D.J."/>
            <person name="Mead D."/>
            <person name="Buti M."/>
            <person name="Cavallini A."/>
            <person name="Hytonen T."/>
            <person name="Andres J."/>
            <person name="Pham M."/>
            <person name="Weisz D."/>
            <person name="Mascagni F."/>
            <person name="Usai G."/>
            <person name="Natali L."/>
            <person name="Bassil N."/>
            <person name="Fernandez G.E."/>
            <person name="Lomsadze A."/>
            <person name="Armour M."/>
            <person name="Olukolu B."/>
            <person name="Poorten T."/>
            <person name="Britton C."/>
            <person name="Davik J."/>
            <person name="Ashrafi H."/>
            <person name="Aiden E.L."/>
            <person name="Borodovsky M."/>
            <person name="Worthington M."/>
        </authorList>
    </citation>
    <scope>NUCLEOTIDE SEQUENCE [LARGE SCALE GENOMIC DNA]</scope>
    <source>
        <tissue evidence="2">Leaf</tissue>
    </source>
</reference>
<sequence>MEKNENGVAGDQHDMSKLSEMDAFDPSWSNEGIHELEFEPDRLRKGKELLQLLAVNIPAEKAFTLFNGKQAYIIKTGHQDGGLCRAFMINDEQFIQRTNILRDSRKALERLTSCEIFIKIEIVVVIGKSQGIKMVRAMVKDCIVSNESPAPKIRSVERGLAGKDIEAVPHQLHEKQH</sequence>
<proteinExistence type="predicted"/>
<dbReference type="Gene3D" id="3.30.1370.10">
    <property type="entry name" value="K Homology domain, type 1"/>
    <property type="match status" value="1"/>
</dbReference>
<evidence type="ECO:0000313" key="3">
    <source>
        <dbReference type="Proteomes" id="UP001457282"/>
    </source>
</evidence>
<dbReference type="PANTHER" id="PTHR12581:SF0">
    <property type="entry name" value="KRR1 SMALL SUBUNIT PROCESSOME COMPONENT HOMOLOG"/>
    <property type="match status" value="1"/>
</dbReference>
<dbReference type="AlphaFoldDB" id="A0AAW1XS59"/>
<feature type="domain" description="KRR1 small subunit processome component second KH" evidence="1">
    <location>
        <begin position="88"/>
        <end position="155"/>
    </location>
</feature>
<dbReference type="Pfam" id="PF21800">
    <property type="entry name" value="KH_KRR1_2nd"/>
    <property type="match status" value="1"/>
</dbReference>
<name>A0AAW1XS59_RUBAR</name>
<comment type="caution">
    <text evidence="2">The sequence shown here is derived from an EMBL/GenBank/DDBJ whole genome shotgun (WGS) entry which is preliminary data.</text>
</comment>
<evidence type="ECO:0000313" key="2">
    <source>
        <dbReference type="EMBL" id="KAK9938432.1"/>
    </source>
</evidence>
<dbReference type="GO" id="GO:0032040">
    <property type="term" value="C:small-subunit processome"/>
    <property type="evidence" value="ECO:0007669"/>
    <property type="project" value="TreeGrafter"/>
</dbReference>
<organism evidence="2 3">
    <name type="scientific">Rubus argutus</name>
    <name type="common">Southern blackberry</name>
    <dbReference type="NCBI Taxonomy" id="59490"/>
    <lineage>
        <taxon>Eukaryota</taxon>
        <taxon>Viridiplantae</taxon>
        <taxon>Streptophyta</taxon>
        <taxon>Embryophyta</taxon>
        <taxon>Tracheophyta</taxon>
        <taxon>Spermatophyta</taxon>
        <taxon>Magnoliopsida</taxon>
        <taxon>eudicotyledons</taxon>
        <taxon>Gunneridae</taxon>
        <taxon>Pentapetalae</taxon>
        <taxon>rosids</taxon>
        <taxon>fabids</taxon>
        <taxon>Rosales</taxon>
        <taxon>Rosaceae</taxon>
        <taxon>Rosoideae</taxon>
        <taxon>Rosoideae incertae sedis</taxon>
        <taxon>Rubus</taxon>
    </lineage>
</organism>
<dbReference type="InterPro" id="IPR024166">
    <property type="entry name" value="rRNA_assembly_KRR1"/>
</dbReference>
<dbReference type="EMBL" id="JBEDUW010000003">
    <property type="protein sequence ID" value="KAK9938432.1"/>
    <property type="molecule type" value="Genomic_DNA"/>
</dbReference>
<accession>A0AAW1XS59</accession>
<evidence type="ECO:0000259" key="1">
    <source>
        <dbReference type="Pfam" id="PF21800"/>
    </source>
</evidence>
<dbReference type="PANTHER" id="PTHR12581">
    <property type="entry name" value="HIV-1 REV BINDING PROTEIN 2, 3"/>
    <property type="match status" value="1"/>
</dbReference>